<sequence length="341" mass="38607">MVTKVLVLAVMLMEELRGCGATVSTAFCPVRSLRGSFARQVQLTCHRWPRKEFWLMQKGFGQGKAGGKGVGGERKKRTIKVVEPGDVEKSQDHRRLVANAVARVGPDMIQSLDSKGYFMADGFLGEDAGMEMRNEAQELYKSKKMTVGQSTRWNEKQNRTEQYEKFNVYTMQIEGGSMYFDAPRLTEYIVEATSKIAGAINNHRGKSVLLETHQTNKLAVCVGNGSSYAKHYDNQGGADRRKLTVLYYMNPSWSESHGGCFRIFDPYNKDSFTDVAPKFDPETQETGLLCFWSDKLIHSVEPSFAESEEQFRYALTVWLYANQDTQIEHDPEAEKAHFLEA</sequence>
<feature type="chain" id="PRO_5008769880" description="Fe2OG dioxygenase domain-containing protein" evidence="7">
    <location>
        <begin position="22"/>
        <end position="341"/>
    </location>
</feature>
<dbReference type="PROSITE" id="PS51471">
    <property type="entry name" value="FE2OG_OXY"/>
    <property type="match status" value="1"/>
</dbReference>
<evidence type="ECO:0000256" key="4">
    <source>
        <dbReference type="ARBA" id="ARBA00022964"/>
    </source>
</evidence>
<evidence type="ECO:0000256" key="7">
    <source>
        <dbReference type="SAM" id="SignalP"/>
    </source>
</evidence>
<keyword evidence="6" id="KW-0408">Iron</keyword>
<accession>L1ICN0</accession>
<feature type="domain" description="Fe2OG dioxygenase" evidence="8">
    <location>
        <begin position="209"/>
        <end position="321"/>
    </location>
</feature>
<dbReference type="PANTHER" id="PTHR12907">
    <property type="entry name" value="EGL NINE HOMOLOG-RELATED"/>
    <property type="match status" value="1"/>
</dbReference>
<reference evidence="11" key="2">
    <citation type="submission" date="2012-11" db="EMBL/GenBank/DDBJ databases">
        <authorList>
            <person name="Kuo A."/>
            <person name="Curtis B.A."/>
            <person name="Tanifuji G."/>
            <person name="Burki F."/>
            <person name="Gruber A."/>
            <person name="Irimia M."/>
            <person name="Maruyama S."/>
            <person name="Arias M.C."/>
            <person name="Ball S.G."/>
            <person name="Gile G.H."/>
            <person name="Hirakawa Y."/>
            <person name="Hopkins J.F."/>
            <person name="Rensing S.A."/>
            <person name="Schmutz J."/>
            <person name="Symeonidi A."/>
            <person name="Elias M."/>
            <person name="Eveleigh R.J."/>
            <person name="Herman E.K."/>
            <person name="Klute M.J."/>
            <person name="Nakayama T."/>
            <person name="Obornik M."/>
            <person name="Reyes-Prieto A."/>
            <person name="Armbrust E.V."/>
            <person name="Aves S.J."/>
            <person name="Beiko R.G."/>
            <person name="Coutinho P."/>
            <person name="Dacks J.B."/>
            <person name="Durnford D.G."/>
            <person name="Fast N.M."/>
            <person name="Green B.R."/>
            <person name="Grisdale C."/>
            <person name="Hempe F."/>
            <person name="Henrissat B."/>
            <person name="Hoppner M.P."/>
            <person name="Ishida K.-I."/>
            <person name="Kim E."/>
            <person name="Koreny L."/>
            <person name="Kroth P.G."/>
            <person name="Liu Y."/>
            <person name="Malik S.-B."/>
            <person name="Maier U.G."/>
            <person name="McRose D."/>
            <person name="Mock T."/>
            <person name="Neilson J.A."/>
            <person name="Onodera N.T."/>
            <person name="Poole A.M."/>
            <person name="Pritham E.J."/>
            <person name="Richards T.A."/>
            <person name="Rocap G."/>
            <person name="Roy S.W."/>
            <person name="Sarai C."/>
            <person name="Schaack S."/>
            <person name="Shirato S."/>
            <person name="Slamovits C.H."/>
            <person name="Spencer D.F."/>
            <person name="Suzuki S."/>
            <person name="Worden A.Z."/>
            <person name="Zauner S."/>
            <person name="Barry K."/>
            <person name="Bell C."/>
            <person name="Bharti A.K."/>
            <person name="Crow J.A."/>
            <person name="Grimwood J."/>
            <person name="Kramer R."/>
            <person name="Lindquist E."/>
            <person name="Lucas S."/>
            <person name="Salamov A."/>
            <person name="McFadden G.I."/>
            <person name="Lane C.E."/>
            <person name="Keeling P.J."/>
            <person name="Gray M.W."/>
            <person name="Grigoriev I.V."/>
            <person name="Archibald J.M."/>
        </authorList>
    </citation>
    <scope>NUCLEOTIDE SEQUENCE</scope>
    <source>
        <strain evidence="11">CCMP2712</strain>
    </source>
</reference>
<dbReference type="GO" id="GO:0008198">
    <property type="term" value="F:ferrous iron binding"/>
    <property type="evidence" value="ECO:0007669"/>
    <property type="project" value="TreeGrafter"/>
</dbReference>
<reference evidence="10" key="3">
    <citation type="submission" date="2015-06" db="UniProtKB">
        <authorList>
            <consortium name="EnsemblProtists"/>
        </authorList>
    </citation>
    <scope>IDENTIFICATION</scope>
</reference>
<keyword evidence="2" id="KW-0479">Metal-binding</keyword>
<comment type="cofactor">
    <cofactor evidence="1">
        <name>L-ascorbate</name>
        <dbReference type="ChEBI" id="CHEBI:38290"/>
    </cofactor>
</comment>
<evidence type="ECO:0000256" key="2">
    <source>
        <dbReference type="ARBA" id="ARBA00022723"/>
    </source>
</evidence>
<evidence type="ECO:0000313" key="9">
    <source>
        <dbReference type="EMBL" id="EKX33822.1"/>
    </source>
</evidence>
<evidence type="ECO:0000313" key="10">
    <source>
        <dbReference type="EnsemblProtists" id="EKX33822"/>
    </source>
</evidence>
<gene>
    <name evidence="9" type="ORF">GUITHDRAFT_147664</name>
</gene>
<dbReference type="PaxDb" id="55529-EKX33822"/>
<name>L1ICN0_GUITC</name>
<dbReference type="InterPro" id="IPR006620">
    <property type="entry name" value="Pro_4_hyd_alph"/>
</dbReference>
<keyword evidence="5" id="KW-0560">Oxidoreductase</keyword>
<dbReference type="eggNOG" id="KOG3710">
    <property type="taxonomic scope" value="Eukaryota"/>
</dbReference>
<feature type="signal peptide" evidence="7">
    <location>
        <begin position="1"/>
        <end position="21"/>
    </location>
</feature>
<evidence type="ECO:0000256" key="5">
    <source>
        <dbReference type="ARBA" id="ARBA00023002"/>
    </source>
</evidence>
<dbReference type="Pfam" id="PF13640">
    <property type="entry name" value="2OG-FeII_Oxy_3"/>
    <property type="match status" value="1"/>
</dbReference>
<protein>
    <recommendedName>
        <fullName evidence="8">Fe2OG dioxygenase domain-containing protein</fullName>
    </recommendedName>
</protein>
<keyword evidence="11" id="KW-1185">Reference proteome</keyword>
<evidence type="ECO:0000313" key="11">
    <source>
        <dbReference type="Proteomes" id="UP000011087"/>
    </source>
</evidence>
<evidence type="ECO:0000256" key="1">
    <source>
        <dbReference type="ARBA" id="ARBA00001961"/>
    </source>
</evidence>
<proteinExistence type="predicted"/>
<dbReference type="AlphaFoldDB" id="L1ICN0"/>
<dbReference type="RefSeq" id="XP_005820802.1">
    <property type="nucleotide sequence ID" value="XM_005820745.1"/>
</dbReference>
<dbReference type="InterPro" id="IPR005123">
    <property type="entry name" value="Oxoglu/Fe-dep_dioxygenase_dom"/>
</dbReference>
<dbReference type="EMBL" id="JH993128">
    <property type="protein sequence ID" value="EKX33822.1"/>
    <property type="molecule type" value="Genomic_DNA"/>
</dbReference>
<dbReference type="SUPFAM" id="SSF51197">
    <property type="entry name" value="Clavaminate synthase-like"/>
    <property type="match status" value="1"/>
</dbReference>
<dbReference type="EnsemblProtists" id="EKX33822">
    <property type="protein sequence ID" value="EKX33822"/>
    <property type="gene ID" value="GUITHDRAFT_147664"/>
</dbReference>
<dbReference type="SMART" id="SM00702">
    <property type="entry name" value="P4Hc"/>
    <property type="match status" value="1"/>
</dbReference>
<dbReference type="GeneID" id="17290554"/>
<evidence type="ECO:0000259" key="8">
    <source>
        <dbReference type="PROSITE" id="PS51471"/>
    </source>
</evidence>
<dbReference type="PANTHER" id="PTHR12907:SF26">
    <property type="entry name" value="HIF PROLYL HYDROXYLASE, ISOFORM C"/>
    <property type="match status" value="1"/>
</dbReference>
<dbReference type="KEGG" id="gtt:GUITHDRAFT_147664"/>
<keyword evidence="7" id="KW-0732">Signal</keyword>
<dbReference type="GO" id="GO:0071456">
    <property type="term" value="P:cellular response to hypoxia"/>
    <property type="evidence" value="ECO:0007669"/>
    <property type="project" value="TreeGrafter"/>
</dbReference>
<dbReference type="OMA" id="RYAGEMI"/>
<dbReference type="OrthoDB" id="5952526at2759"/>
<dbReference type="GO" id="GO:0031418">
    <property type="term" value="F:L-ascorbic acid binding"/>
    <property type="evidence" value="ECO:0007669"/>
    <property type="project" value="UniProtKB-KW"/>
</dbReference>
<dbReference type="GO" id="GO:0031543">
    <property type="term" value="F:peptidyl-proline dioxygenase activity"/>
    <property type="evidence" value="ECO:0007669"/>
    <property type="project" value="TreeGrafter"/>
</dbReference>
<organism evidence="9">
    <name type="scientific">Guillardia theta (strain CCMP2712)</name>
    <name type="common">Cryptophyte</name>
    <dbReference type="NCBI Taxonomy" id="905079"/>
    <lineage>
        <taxon>Eukaryota</taxon>
        <taxon>Cryptophyceae</taxon>
        <taxon>Pyrenomonadales</taxon>
        <taxon>Geminigeraceae</taxon>
        <taxon>Guillardia</taxon>
    </lineage>
</organism>
<dbReference type="Gene3D" id="2.60.120.620">
    <property type="entry name" value="q2cbj1_9rhob like domain"/>
    <property type="match status" value="1"/>
</dbReference>
<evidence type="ECO:0000256" key="3">
    <source>
        <dbReference type="ARBA" id="ARBA00022896"/>
    </source>
</evidence>
<keyword evidence="4" id="KW-0223">Dioxygenase</keyword>
<evidence type="ECO:0000256" key="6">
    <source>
        <dbReference type="ARBA" id="ARBA00023004"/>
    </source>
</evidence>
<dbReference type="STRING" id="905079.L1ICN0"/>
<reference evidence="9 11" key="1">
    <citation type="journal article" date="2012" name="Nature">
        <title>Algal genomes reveal evolutionary mosaicism and the fate of nucleomorphs.</title>
        <authorList>
            <consortium name="DOE Joint Genome Institute"/>
            <person name="Curtis B.A."/>
            <person name="Tanifuji G."/>
            <person name="Burki F."/>
            <person name="Gruber A."/>
            <person name="Irimia M."/>
            <person name="Maruyama S."/>
            <person name="Arias M.C."/>
            <person name="Ball S.G."/>
            <person name="Gile G.H."/>
            <person name="Hirakawa Y."/>
            <person name="Hopkins J.F."/>
            <person name="Kuo A."/>
            <person name="Rensing S.A."/>
            <person name="Schmutz J."/>
            <person name="Symeonidi A."/>
            <person name="Elias M."/>
            <person name="Eveleigh R.J."/>
            <person name="Herman E.K."/>
            <person name="Klute M.J."/>
            <person name="Nakayama T."/>
            <person name="Obornik M."/>
            <person name="Reyes-Prieto A."/>
            <person name="Armbrust E.V."/>
            <person name="Aves S.J."/>
            <person name="Beiko R.G."/>
            <person name="Coutinho P."/>
            <person name="Dacks J.B."/>
            <person name="Durnford D.G."/>
            <person name="Fast N.M."/>
            <person name="Green B.R."/>
            <person name="Grisdale C.J."/>
            <person name="Hempel F."/>
            <person name="Henrissat B."/>
            <person name="Hoppner M.P."/>
            <person name="Ishida K."/>
            <person name="Kim E."/>
            <person name="Koreny L."/>
            <person name="Kroth P.G."/>
            <person name="Liu Y."/>
            <person name="Malik S.B."/>
            <person name="Maier U.G."/>
            <person name="McRose D."/>
            <person name="Mock T."/>
            <person name="Neilson J.A."/>
            <person name="Onodera N.T."/>
            <person name="Poole A.M."/>
            <person name="Pritham E.J."/>
            <person name="Richards T.A."/>
            <person name="Rocap G."/>
            <person name="Roy S.W."/>
            <person name="Sarai C."/>
            <person name="Schaack S."/>
            <person name="Shirato S."/>
            <person name="Slamovits C.H."/>
            <person name="Spencer D.F."/>
            <person name="Suzuki S."/>
            <person name="Worden A.Z."/>
            <person name="Zauner S."/>
            <person name="Barry K."/>
            <person name="Bell C."/>
            <person name="Bharti A.K."/>
            <person name="Crow J.A."/>
            <person name="Grimwood J."/>
            <person name="Kramer R."/>
            <person name="Lindquist E."/>
            <person name="Lucas S."/>
            <person name="Salamov A."/>
            <person name="McFadden G.I."/>
            <person name="Lane C.E."/>
            <person name="Keeling P.J."/>
            <person name="Gray M.W."/>
            <person name="Grigoriev I.V."/>
            <person name="Archibald J.M."/>
        </authorList>
    </citation>
    <scope>NUCLEOTIDE SEQUENCE</scope>
    <source>
        <strain evidence="9 11">CCMP2712</strain>
    </source>
</reference>
<dbReference type="HOGENOM" id="CLU_814946_0_0_1"/>
<dbReference type="InterPro" id="IPR044862">
    <property type="entry name" value="Pro_4_hyd_alph_FE2OG_OXY"/>
</dbReference>
<dbReference type="InterPro" id="IPR051559">
    <property type="entry name" value="HIF_prolyl_hydroxylases"/>
</dbReference>
<dbReference type="Proteomes" id="UP000011087">
    <property type="component" value="Unassembled WGS sequence"/>
</dbReference>
<keyword evidence="3" id="KW-0847">Vitamin C</keyword>